<evidence type="ECO:0000313" key="1">
    <source>
        <dbReference type="EMBL" id="GFO30058.1"/>
    </source>
</evidence>
<organism evidence="1 2">
    <name type="scientific">Plakobranchus ocellatus</name>
    <dbReference type="NCBI Taxonomy" id="259542"/>
    <lineage>
        <taxon>Eukaryota</taxon>
        <taxon>Metazoa</taxon>
        <taxon>Spiralia</taxon>
        <taxon>Lophotrochozoa</taxon>
        <taxon>Mollusca</taxon>
        <taxon>Gastropoda</taxon>
        <taxon>Heterobranchia</taxon>
        <taxon>Euthyneura</taxon>
        <taxon>Panpulmonata</taxon>
        <taxon>Sacoglossa</taxon>
        <taxon>Placobranchoidea</taxon>
        <taxon>Plakobranchidae</taxon>
        <taxon>Plakobranchus</taxon>
    </lineage>
</organism>
<dbReference type="Proteomes" id="UP000735302">
    <property type="component" value="Unassembled WGS sequence"/>
</dbReference>
<protein>
    <submittedName>
        <fullName evidence="1">Uncharacterized protein</fullName>
    </submittedName>
</protein>
<accession>A0AAV4CGC7</accession>
<sequence length="168" mass="18824">MSFTASILVAMAYADQALVDLTRTYLTSLSWPTVFGTSPHVNVTTTGRELDGSTVSAVFGTSPHVNVTTTGRELDGSTVSAVLELTQNFSQPMPVLSRSTFYYLLSRVDEKFLQVYLNRRLRIISIFEKNNKYLIREDFALHLVETSSLNCKDIHNVFRTSQPHLGDN</sequence>
<dbReference type="EMBL" id="BLXT01006202">
    <property type="protein sequence ID" value="GFO30058.1"/>
    <property type="molecule type" value="Genomic_DNA"/>
</dbReference>
<reference evidence="1 2" key="1">
    <citation type="journal article" date="2021" name="Elife">
        <title>Chloroplast acquisition without the gene transfer in kleptoplastic sea slugs, Plakobranchus ocellatus.</title>
        <authorList>
            <person name="Maeda T."/>
            <person name="Takahashi S."/>
            <person name="Yoshida T."/>
            <person name="Shimamura S."/>
            <person name="Takaki Y."/>
            <person name="Nagai Y."/>
            <person name="Toyoda A."/>
            <person name="Suzuki Y."/>
            <person name="Arimoto A."/>
            <person name="Ishii H."/>
            <person name="Satoh N."/>
            <person name="Nishiyama T."/>
            <person name="Hasebe M."/>
            <person name="Maruyama T."/>
            <person name="Minagawa J."/>
            <person name="Obokata J."/>
            <person name="Shigenobu S."/>
        </authorList>
    </citation>
    <scope>NUCLEOTIDE SEQUENCE [LARGE SCALE GENOMIC DNA]</scope>
</reference>
<gene>
    <name evidence="1" type="ORF">PoB_005656300</name>
</gene>
<keyword evidence="2" id="KW-1185">Reference proteome</keyword>
<name>A0AAV4CGC7_9GAST</name>
<dbReference type="AlphaFoldDB" id="A0AAV4CGC7"/>
<proteinExistence type="predicted"/>
<comment type="caution">
    <text evidence="1">The sequence shown here is derived from an EMBL/GenBank/DDBJ whole genome shotgun (WGS) entry which is preliminary data.</text>
</comment>
<evidence type="ECO:0000313" key="2">
    <source>
        <dbReference type="Proteomes" id="UP000735302"/>
    </source>
</evidence>